<evidence type="ECO:0000256" key="3">
    <source>
        <dbReference type="ARBA" id="ARBA00022833"/>
    </source>
</evidence>
<keyword evidence="3" id="KW-0862">Zinc</keyword>
<evidence type="ECO:0000256" key="1">
    <source>
        <dbReference type="ARBA" id="ARBA00022723"/>
    </source>
</evidence>
<dbReference type="PANTHER" id="PTHR43102">
    <property type="entry name" value="SLR1143 PROTEIN"/>
    <property type="match status" value="1"/>
</dbReference>
<proteinExistence type="predicted"/>
<dbReference type="Gene3D" id="3.30.40.10">
    <property type="entry name" value="Zinc/RING finger domain, C3HC4 (zinc finger)"/>
    <property type="match status" value="1"/>
</dbReference>
<dbReference type="GeneID" id="36407595"/>
<dbReference type="InterPro" id="IPR017455">
    <property type="entry name" value="Znf_FYVE-rel"/>
</dbReference>
<evidence type="ECO:0000313" key="7">
    <source>
        <dbReference type="Proteomes" id="UP000054928"/>
    </source>
</evidence>
<dbReference type="AlphaFoldDB" id="A0A0P1AMR7"/>
<dbReference type="SUPFAM" id="SSF55781">
    <property type="entry name" value="GAF domain-like"/>
    <property type="match status" value="1"/>
</dbReference>
<dbReference type="EMBL" id="CCYD01000610">
    <property type="protein sequence ID" value="CEG42247.1"/>
    <property type="molecule type" value="Genomic_DNA"/>
</dbReference>
<name>A0A0P1AMR7_PLAHL</name>
<sequence length="689" mass="77777">MPFLENTASIDAFTRDFAKSHRLRFRNIERSTATDPSLSCSTMSSACKTQVWLDDDELCARADLGARVLDFNGLENSNESDCKWILHHKSPESFTTHTRRLDEKTTRWKDVLGRSRSSQQVLVTGNIHCHMQEVIHVLNSSNTFDYNAAMRSLYRKDFIYGSVVRIVPPGPGEDDKRLIELLHEKESTMTRVAVKTGTFVHCKRFSPNEQWCFLERAQHTTSSRKTSSKPSSFTLTLSSLDEEEVEAGKVNGHARVKTLHNLNAGYLIEQAPDSPYVQVTFFGQFASDDLNNPRHARASQARARLMRLAEGVTRLPEIVRRRRFGAQTMADHAAFEAKNTHCTCCTKSLRVLTRKHRCHLCGHFVCDRCWSIQEMESYDALHVTPVRVCLRCVEFVDKADYTAVKPSSLRNLQVQQDPIGHPPSTVSLVDLLQSELRTSSDVRKNSVRSVIQYLIDEEPGEHQKIEERPLNHLTSDSTDHEYIDALEKGLSIHQVPLYECTLANASKREYAITWPQTTGHATAPDVSMPSNEEERLAAIARSQILDVDHASELDTLCKLAASQLDCSIGIVTAVTADETCILGSSKDELRRVNLPREHTFCKHTIMSSKPLLVPHPEADVRFQNLKARIDLDVRFYCGFPIVDADDIAIGSLCCLDQKTHEMTQSQYSLMKKLAATAGFMLQSKNQEKN</sequence>
<dbReference type="OMA" id="CFLERAQ"/>
<organism evidence="6 7">
    <name type="scientific">Plasmopara halstedii</name>
    <name type="common">Downy mildew of sunflower</name>
    <dbReference type="NCBI Taxonomy" id="4781"/>
    <lineage>
        <taxon>Eukaryota</taxon>
        <taxon>Sar</taxon>
        <taxon>Stramenopiles</taxon>
        <taxon>Oomycota</taxon>
        <taxon>Peronosporomycetes</taxon>
        <taxon>Peronosporales</taxon>
        <taxon>Peronosporaceae</taxon>
        <taxon>Plasmopara</taxon>
    </lineage>
</organism>
<keyword evidence="7" id="KW-1185">Reference proteome</keyword>
<dbReference type="InterPro" id="IPR029016">
    <property type="entry name" value="GAF-like_dom_sf"/>
</dbReference>
<dbReference type="InterPro" id="IPR003018">
    <property type="entry name" value="GAF"/>
</dbReference>
<dbReference type="SMART" id="SM00064">
    <property type="entry name" value="FYVE"/>
    <property type="match status" value="1"/>
</dbReference>
<evidence type="ECO:0000256" key="4">
    <source>
        <dbReference type="PROSITE-ProRule" id="PRU00091"/>
    </source>
</evidence>
<dbReference type="RefSeq" id="XP_024578616.1">
    <property type="nucleotide sequence ID" value="XM_024728106.1"/>
</dbReference>
<dbReference type="Gene3D" id="3.30.450.40">
    <property type="match status" value="1"/>
</dbReference>
<dbReference type="STRING" id="4781.A0A0P1AMR7"/>
<dbReference type="SUPFAM" id="SSF57903">
    <property type="entry name" value="FYVE/PHD zinc finger"/>
    <property type="match status" value="1"/>
</dbReference>
<accession>A0A0P1AMR7</accession>
<evidence type="ECO:0000259" key="5">
    <source>
        <dbReference type="PROSITE" id="PS50178"/>
    </source>
</evidence>
<dbReference type="PANTHER" id="PTHR43102:SF2">
    <property type="entry name" value="GAF DOMAIN-CONTAINING PROTEIN"/>
    <property type="match status" value="1"/>
</dbReference>
<dbReference type="Pfam" id="PF01363">
    <property type="entry name" value="FYVE"/>
    <property type="match status" value="1"/>
</dbReference>
<evidence type="ECO:0000313" key="6">
    <source>
        <dbReference type="EMBL" id="CEG42247.1"/>
    </source>
</evidence>
<dbReference type="InterPro" id="IPR011011">
    <property type="entry name" value="Znf_FYVE_PHD"/>
</dbReference>
<dbReference type="GO" id="GO:0008270">
    <property type="term" value="F:zinc ion binding"/>
    <property type="evidence" value="ECO:0007669"/>
    <property type="project" value="UniProtKB-KW"/>
</dbReference>
<protein>
    <submittedName>
        <fullName evidence="6">FYVE finger-containing protein</fullName>
    </submittedName>
</protein>
<dbReference type="Pfam" id="PF01590">
    <property type="entry name" value="GAF"/>
    <property type="match status" value="1"/>
</dbReference>
<reference evidence="7" key="1">
    <citation type="submission" date="2014-09" db="EMBL/GenBank/DDBJ databases">
        <authorList>
            <person name="Sharma Rahul"/>
            <person name="Thines Marco"/>
        </authorList>
    </citation>
    <scope>NUCLEOTIDE SEQUENCE [LARGE SCALE GENOMIC DNA]</scope>
</reference>
<dbReference type="CDD" id="cd00065">
    <property type="entry name" value="FYVE_like_SF"/>
    <property type="match status" value="1"/>
</dbReference>
<dbReference type="OrthoDB" id="100810at2759"/>
<dbReference type="Proteomes" id="UP000054928">
    <property type="component" value="Unassembled WGS sequence"/>
</dbReference>
<feature type="domain" description="FYVE-type" evidence="5">
    <location>
        <begin position="336"/>
        <end position="397"/>
    </location>
</feature>
<evidence type="ECO:0000256" key="2">
    <source>
        <dbReference type="ARBA" id="ARBA00022771"/>
    </source>
</evidence>
<dbReference type="PROSITE" id="PS50178">
    <property type="entry name" value="ZF_FYVE"/>
    <property type="match status" value="1"/>
</dbReference>
<keyword evidence="1" id="KW-0479">Metal-binding</keyword>
<dbReference type="InterPro" id="IPR013083">
    <property type="entry name" value="Znf_RING/FYVE/PHD"/>
</dbReference>
<keyword evidence="2 4" id="KW-0863">Zinc-finger</keyword>
<dbReference type="InterPro" id="IPR000306">
    <property type="entry name" value="Znf_FYVE"/>
</dbReference>
<dbReference type="SMR" id="A0A0P1AMR7"/>